<keyword evidence="1" id="KW-0472">Membrane</keyword>
<dbReference type="EMBL" id="JACAZH010000006">
    <property type="protein sequence ID" value="KAF7366382.1"/>
    <property type="molecule type" value="Genomic_DNA"/>
</dbReference>
<comment type="caution">
    <text evidence="3">The sequence shown here is derived from an EMBL/GenBank/DDBJ whole genome shotgun (WGS) entry which is preliminary data.</text>
</comment>
<keyword evidence="1" id="KW-0812">Transmembrane</keyword>
<evidence type="ECO:0000313" key="3">
    <source>
        <dbReference type="EMBL" id="KAF7366382.1"/>
    </source>
</evidence>
<dbReference type="Pfam" id="PF20151">
    <property type="entry name" value="DUF6533"/>
    <property type="match status" value="1"/>
</dbReference>
<protein>
    <recommendedName>
        <fullName evidence="2">DUF6533 domain-containing protein</fullName>
    </recommendedName>
</protein>
<sequence>MDPASVALLASRLRIVNCMHVVNITIWLFDYTLTFGAEVSHMWTSKWSLSKVLFFCSRYSPAFDVPILMYYSMVPNLSFKLVLSPTACRIILGTVFGLAVAEAILILRTYALSGRRRGVLIFFTTLWALGVTSSIILLEFFLLSATYEPPVAPGVPGCNLTGGTAVFAGIPFIIVLLNDTIIMTYTVWIVLKNYRHSQNPLILALYRDGLSYYFFLFIISAANVATLLEAPMPTAQLLNTFLRVVHSVLSTRILLHLRDIEYKQSERTAAVAPRVVLSFQNGTNIEVL</sequence>
<feature type="transmembrane region" description="Helical" evidence="1">
    <location>
        <begin position="20"/>
        <end position="40"/>
    </location>
</feature>
<keyword evidence="1" id="KW-1133">Transmembrane helix</keyword>
<evidence type="ECO:0000256" key="1">
    <source>
        <dbReference type="SAM" id="Phobius"/>
    </source>
</evidence>
<feature type="transmembrane region" description="Helical" evidence="1">
    <location>
        <begin position="119"/>
        <end position="145"/>
    </location>
</feature>
<feature type="transmembrane region" description="Helical" evidence="1">
    <location>
        <begin position="210"/>
        <end position="228"/>
    </location>
</feature>
<evidence type="ECO:0000259" key="2">
    <source>
        <dbReference type="Pfam" id="PF20151"/>
    </source>
</evidence>
<reference evidence="3" key="1">
    <citation type="submission" date="2020-05" db="EMBL/GenBank/DDBJ databases">
        <title>Mycena genomes resolve the evolution of fungal bioluminescence.</title>
        <authorList>
            <person name="Tsai I.J."/>
        </authorList>
    </citation>
    <scope>NUCLEOTIDE SEQUENCE</scope>
    <source>
        <strain evidence="3">160909Yilan</strain>
    </source>
</reference>
<dbReference type="OrthoDB" id="3350812at2759"/>
<dbReference type="Proteomes" id="UP000623467">
    <property type="component" value="Unassembled WGS sequence"/>
</dbReference>
<dbReference type="AlphaFoldDB" id="A0A8H6YWV2"/>
<dbReference type="InterPro" id="IPR045340">
    <property type="entry name" value="DUF6533"/>
</dbReference>
<feature type="domain" description="DUF6533" evidence="2">
    <location>
        <begin position="18"/>
        <end position="61"/>
    </location>
</feature>
<proteinExistence type="predicted"/>
<organism evidence="3 4">
    <name type="scientific">Mycena sanguinolenta</name>
    <dbReference type="NCBI Taxonomy" id="230812"/>
    <lineage>
        <taxon>Eukaryota</taxon>
        <taxon>Fungi</taxon>
        <taxon>Dikarya</taxon>
        <taxon>Basidiomycota</taxon>
        <taxon>Agaricomycotina</taxon>
        <taxon>Agaricomycetes</taxon>
        <taxon>Agaricomycetidae</taxon>
        <taxon>Agaricales</taxon>
        <taxon>Marasmiineae</taxon>
        <taxon>Mycenaceae</taxon>
        <taxon>Mycena</taxon>
    </lineage>
</organism>
<keyword evidence="4" id="KW-1185">Reference proteome</keyword>
<name>A0A8H6YWV2_9AGAR</name>
<feature type="transmembrane region" description="Helical" evidence="1">
    <location>
        <begin position="165"/>
        <end position="190"/>
    </location>
</feature>
<accession>A0A8H6YWV2</accession>
<evidence type="ECO:0000313" key="4">
    <source>
        <dbReference type="Proteomes" id="UP000623467"/>
    </source>
</evidence>
<feature type="transmembrane region" description="Helical" evidence="1">
    <location>
        <begin position="83"/>
        <end position="107"/>
    </location>
</feature>
<gene>
    <name evidence="3" type="ORF">MSAN_00894800</name>
</gene>